<dbReference type="GO" id="GO:0005385">
    <property type="term" value="F:zinc ion transmembrane transporter activity"/>
    <property type="evidence" value="ECO:0007669"/>
    <property type="project" value="TreeGrafter"/>
</dbReference>
<comment type="subcellular location">
    <subcellularLocation>
        <location evidence="1">Membrane</location>
        <topology evidence="1">Multi-pass membrane protein</topology>
    </subcellularLocation>
</comment>
<dbReference type="PANTHER" id="PTHR11040:SF44">
    <property type="entry name" value="PROTEIN ZNTC-RELATED"/>
    <property type="match status" value="1"/>
</dbReference>
<feature type="transmembrane region" description="Helical" evidence="6">
    <location>
        <begin position="285"/>
        <end position="302"/>
    </location>
</feature>
<sequence length="335" mass="36138">MYSIALIVIYCVLIIAASLLGGWLPMVVRLTHTRMQLLMSFVGGLMLGVAILHMLPHGITDSGSVDWAMAGLLLGLMITFLLMRLFHFHEHAPVEVEYPGTVAGDHHHGGHMHCDHGPADEHPHEHDTAPSHHHGHSHTHSAEESRSGMRWLGVFLGLSLHTFLDGVALAAGVTAAAHHSTTSVVVGLGVFLGIFLHKPLDALSITVIMRRSHWPVSTITIVNLGYALMCPLGVVLFFMGYNGLETSKQFMIGMALCFSAGVFLCISLADILPEVQFHSHDKGKLTIALLLGVGLAYLIGFTEPGMHKHDDTPPAATVEAEQMPAAQLPAASLRK</sequence>
<evidence type="ECO:0000256" key="2">
    <source>
        <dbReference type="ARBA" id="ARBA00022692"/>
    </source>
</evidence>
<keyword evidence="4 6" id="KW-0472">Membrane</keyword>
<dbReference type="Proteomes" id="UP000253562">
    <property type="component" value="Unassembled WGS sequence"/>
</dbReference>
<reference evidence="7 8" key="1">
    <citation type="submission" date="2018-07" db="EMBL/GenBank/DDBJ databases">
        <title>Comparative genomes isolates from brazilian mangrove.</title>
        <authorList>
            <person name="De Araujo J.E."/>
            <person name="Taketani R.G."/>
            <person name="Silva M.C.P."/>
            <person name="Lourenco M.V."/>
            <person name="Oliveira V.M."/>
            <person name="Andreote F.D."/>
        </authorList>
    </citation>
    <scope>NUCLEOTIDE SEQUENCE [LARGE SCALE GENOMIC DNA]</scope>
    <source>
        <strain evidence="7 8">HEX PRIS-MGV</strain>
    </source>
</reference>
<evidence type="ECO:0000256" key="3">
    <source>
        <dbReference type="ARBA" id="ARBA00022989"/>
    </source>
</evidence>
<feature type="compositionally biased region" description="Basic and acidic residues" evidence="5">
    <location>
        <begin position="107"/>
        <end position="130"/>
    </location>
</feature>
<protein>
    <submittedName>
        <fullName evidence="7">Iron permease</fullName>
    </submittedName>
</protein>
<feature type="transmembrane region" description="Helical" evidence="6">
    <location>
        <begin position="67"/>
        <end position="86"/>
    </location>
</feature>
<evidence type="ECO:0000256" key="5">
    <source>
        <dbReference type="SAM" id="MobiDB-lite"/>
    </source>
</evidence>
<dbReference type="Pfam" id="PF02535">
    <property type="entry name" value="Zip"/>
    <property type="match status" value="1"/>
</dbReference>
<feature type="transmembrane region" description="Helical" evidence="6">
    <location>
        <begin position="37"/>
        <end position="55"/>
    </location>
</feature>
<feature type="transmembrane region" description="Helical" evidence="6">
    <location>
        <begin position="216"/>
        <end position="238"/>
    </location>
</feature>
<evidence type="ECO:0000256" key="6">
    <source>
        <dbReference type="SAM" id="Phobius"/>
    </source>
</evidence>
<accession>A0A368KXY1</accession>
<feature type="transmembrane region" description="Helical" evidence="6">
    <location>
        <begin position="151"/>
        <end position="171"/>
    </location>
</feature>
<feature type="transmembrane region" description="Helical" evidence="6">
    <location>
        <begin position="6"/>
        <end position="25"/>
    </location>
</feature>
<evidence type="ECO:0000256" key="1">
    <source>
        <dbReference type="ARBA" id="ARBA00004141"/>
    </source>
</evidence>
<dbReference type="EMBL" id="QPEX01000003">
    <property type="protein sequence ID" value="RCS56183.1"/>
    <property type="molecule type" value="Genomic_DNA"/>
</dbReference>
<dbReference type="AlphaFoldDB" id="A0A368KXY1"/>
<name>A0A368KXY1_9BACT</name>
<dbReference type="GO" id="GO:0016020">
    <property type="term" value="C:membrane"/>
    <property type="evidence" value="ECO:0007669"/>
    <property type="project" value="UniProtKB-SubCell"/>
</dbReference>
<keyword evidence="2 6" id="KW-0812">Transmembrane</keyword>
<feature type="region of interest" description="Disordered" evidence="5">
    <location>
        <begin position="107"/>
        <end position="142"/>
    </location>
</feature>
<proteinExistence type="predicted"/>
<gene>
    <name evidence="7" type="ORF">DTL42_00205</name>
</gene>
<feature type="transmembrane region" description="Helical" evidence="6">
    <location>
        <begin position="177"/>
        <end position="196"/>
    </location>
</feature>
<evidence type="ECO:0000313" key="7">
    <source>
        <dbReference type="EMBL" id="RCS56183.1"/>
    </source>
</evidence>
<dbReference type="RefSeq" id="WP_114366657.1">
    <property type="nucleotide sequence ID" value="NZ_QPEX01000003.1"/>
</dbReference>
<dbReference type="InterPro" id="IPR003689">
    <property type="entry name" value="ZIP"/>
</dbReference>
<evidence type="ECO:0000313" key="8">
    <source>
        <dbReference type="Proteomes" id="UP000253562"/>
    </source>
</evidence>
<keyword evidence="3 6" id="KW-1133">Transmembrane helix</keyword>
<dbReference type="PANTHER" id="PTHR11040">
    <property type="entry name" value="ZINC/IRON TRANSPORTER"/>
    <property type="match status" value="1"/>
</dbReference>
<evidence type="ECO:0000256" key="4">
    <source>
        <dbReference type="ARBA" id="ARBA00023136"/>
    </source>
</evidence>
<feature type="transmembrane region" description="Helical" evidence="6">
    <location>
        <begin position="250"/>
        <end position="273"/>
    </location>
</feature>
<organism evidence="7 8">
    <name type="scientific">Bremerella cremea</name>
    <dbReference type="NCBI Taxonomy" id="1031537"/>
    <lineage>
        <taxon>Bacteria</taxon>
        <taxon>Pseudomonadati</taxon>
        <taxon>Planctomycetota</taxon>
        <taxon>Planctomycetia</taxon>
        <taxon>Pirellulales</taxon>
        <taxon>Pirellulaceae</taxon>
        <taxon>Bremerella</taxon>
    </lineage>
</organism>
<dbReference type="OrthoDB" id="5739025at2"/>
<comment type="caution">
    <text evidence="7">The sequence shown here is derived from an EMBL/GenBank/DDBJ whole genome shotgun (WGS) entry which is preliminary data.</text>
</comment>